<dbReference type="PANTHER" id="PTHR12815">
    <property type="entry name" value="SORTING AND ASSEMBLY MACHINERY SAMM50 PROTEIN FAMILY MEMBER"/>
    <property type="match status" value="1"/>
</dbReference>
<protein>
    <submittedName>
        <fullName evidence="9">BamA/TamA family outer membrane protein</fullName>
    </submittedName>
</protein>
<proteinExistence type="predicted"/>
<evidence type="ECO:0000256" key="5">
    <source>
        <dbReference type="ARBA" id="ARBA00023136"/>
    </source>
</evidence>
<feature type="signal peptide" evidence="7">
    <location>
        <begin position="1"/>
        <end position="22"/>
    </location>
</feature>
<evidence type="ECO:0000259" key="8">
    <source>
        <dbReference type="PROSITE" id="PS51779"/>
    </source>
</evidence>
<dbReference type="Pfam" id="PF01103">
    <property type="entry name" value="Omp85"/>
    <property type="match status" value="1"/>
</dbReference>
<dbReference type="RefSeq" id="WP_186903252.1">
    <property type="nucleotide sequence ID" value="NZ_JACOGD010000003.1"/>
</dbReference>
<dbReference type="InterPro" id="IPR039910">
    <property type="entry name" value="D15-like"/>
</dbReference>
<dbReference type="PANTHER" id="PTHR12815:SF47">
    <property type="entry name" value="TRANSLOCATION AND ASSEMBLY MODULE SUBUNIT TAMA"/>
    <property type="match status" value="1"/>
</dbReference>
<evidence type="ECO:0000256" key="2">
    <source>
        <dbReference type="ARBA" id="ARBA00022452"/>
    </source>
</evidence>
<keyword evidence="6" id="KW-0998">Cell outer membrane</keyword>
<dbReference type="Proteomes" id="UP000654304">
    <property type="component" value="Unassembled WGS sequence"/>
</dbReference>
<gene>
    <name evidence="9" type="ORF">H8K43_07515</name>
</gene>
<feature type="domain" description="POTRA" evidence="8">
    <location>
        <begin position="236"/>
        <end position="310"/>
    </location>
</feature>
<keyword evidence="2" id="KW-1134">Transmembrane beta strand</keyword>
<name>A0ABR7A3M6_9BURK</name>
<accession>A0ABR7A3M6</accession>
<feature type="chain" id="PRO_5047366002" evidence="7">
    <location>
        <begin position="23"/>
        <end position="618"/>
    </location>
</feature>
<dbReference type="PROSITE" id="PS51779">
    <property type="entry name" value="POTRA"/>
    <property type="match status" value="1"/>
</dbReference>
<comment type="caution">
    <text evidence="9">The sequence shown here is derived from an EMBL/GenBank/DDBJ whole genome shotgun (WGS) entry which is preliminary data.</text>
</comment>
<keyword evidence="10" id="KW-1185">Reference proteome</keyword>
<dbReference type="Gene3D" id="3.10.20.310">
    <property type="entry name" value="membrane protein fhac"/>
    <property type="match status" value="2"/>
</dbReference>
<evidence type="ECO:0000313" key="9">
    <source>
        <dbReference type="EMBL" id="MBC3931511.1"/>
    </source>
</evidence>
<evidence type="ECO:0000256" key="1">
    <source>
        <dbReference type="ARBA" id="ARBA00004370"/>
    </source>
</evidence>
<keyword evidence="3" id="KW-0812">Transmembrane</keyword>
<sequence length="618" mass="68001">MASHSRALHLLSVCIMSLLAQAGMAQETPAPAAQLPVVDSSDAEAVPRSLSGRLQLKAPAAPWAALLREHIQEFSGSAESQNITPSLIRRLRQDIEGILATEGYFSPHIEFENPESASLSGVTESQRDKLIHVSVEAGQRTFITQVGMRISGSLADRANSGDEQARQRRSGLIQDWGLPIGQAFREGDWSDAKTALLENLRADTYASAKITQSAVDVDADAAQASVRLEVDSGPAFRLGELHVNGLQNYPSWLLERYQPPKAGENYSRARLLEFQRTLQNSPYFASVAVGIEPDPDKAEAVPVEVSVVERKRRDLSFGTGYSSNTGFRGEIAYRDRNILEKAWDLRSAIRIEQKRQVGYADVYLPPRDRVTDSFGAIIDRQDVSGVLTLRNAVGIKRTSQRGHIEQRLGLNLIRERNSIEGEPAETSKALVLSAGWTWRDVDDAFAPRKGEIYQLDLAVSEKTLLSDQRFIRSYGKYQRWIPVGKKSDSVILRAEVGQVVAPDSAGIPEEYLFRTGGSTTVRGYAYQSLGVEQGRAVTGGRVMGVASAEYVHWLKEAWGVATFLDIGDAAETWRDLSMRQAIGVGARYRTPAGPIALDLAYGRQSKKVRLDFSIAIAF</sequence>
<dbReference type="Gene3D" id="2.40.160.50">
    <property type="entry name" value="membrane protein fhac: a member of the omp85/tpsb transporter family"/>
    <property type="match status" value="1"/>
</dbReference>
<evidence type="ECO:0000313" key="10">
    <source>
        <dbReference type="Proteomes" id="UP000654304"/>
    </source>
</evidence>
<dbReference type="InterPro" id="IPR000184">
    <property type="entry name" value="Bac_surfAg_D15"/>
</dbReference>
<organism evidence="9 10">
    <name type="scientific">Undibacterium curvum</name>
    <dbReference type="NCBI Taxonomy" id="2762294"/>
    <lineage>
        <taxon>Bacteria</taxon>
        <taxon>Pseudomonadati</taxon>
        <taxon>Pseudomonadota</taxon>
        <taxon>Betaproteobacteria</taxon>
        <taxon>Burkholderiales</taxon>
        <taxon>Oxalobacteraceae</taxon>
        <taxon>Undibacterium</taxon>
    </lineage>
</organism>
<comment type="subcellular location">
    <subcellularLocation>
        <location evidence="1">Membrane</location>
    </subcellularLocation>
</comment>
<evidence type="ECO:0000256" key="3">
    <source>
        <dbReference type="ARBA" id="ARBA00022692"/>
    </source>
</evidence>
<keyword evidence="4 7" id="KW-0732">Signal</keyword>
<dbReference type="EMBL" id="JACOGD010000003">
    <property type="protein sequence ID" value="MBC3931511.1"/>
    <property type="molecule type" value="Genomic_DNA"/>
</dbReference>
<keyword evidence="5" id="KW-0472">Membrane</keyword>
<evidence type="ECO:0000256" key="6">
    <source>
        <dbReference type="ARBA" id="ARBA00023237"/>
    </source>
</evidence>
<reference evidence="9 10" key="1">
    <citation type="submission" date="2020-08" db="EMBL/GenBank/DDBJ databases">
        <title>Novel species isolated from subtropical streams in China.</title>
        <authorList>
            <person name="Lu H."/>
        </authorList>
    </citation>
    <scope>NUCLEOTIDE SEQUENCE [LARGE SCALE GENOMIC DNA]</scope>
    <source>
        <strain evidence="9 10">CY22W</strain>
    </source>
</reference>
<evidence type="ECO:0000256" key="7">
    <source>
        <dbReference type="SAM" id="SignalP"/>
    </source>
</evidence>
<evidence type="ECO:0000256" key="4">
    <source>
        <dbReference type="ARBA" id="ARBA00022729"/>
    </source>
</evidence>
<dbReference type="InterPro" id="IPR034746">
    <property type="entry name" value="POTRA"/>
</dbReference>